<sequence length="422" mass="47619">MSKLVTIKSITSKVGSGATPRGGSNVYEDDGISFIRSQNVQDMYFSNSGLVYLNDVQADKLKGVTVEASDVLLNITGDSIARSCLVPDEVLPARVNQHVAIIRCKNSNDARYLAYYLQFLKKHLLQICKVGGTRNALTKDVIVNLKINFPEDRHARGNLLALIDKKLDINYRIFADLEGMAKALYDYWFVQFDFPNAEGKPYKEYGGKMVYNEVLKREIPAGWELVPIEYFADVIDPHPSHRAPKEVDSGFPFAGIGDIDEAGNISLSKARKIDEEFVLKQEKDYHIGDYSLGYGRVGTVGKVVRLKKQKFRYALSPTLSVINAKKPEFAGYVYNVMKSEEFYKHVLKNSSGTTRPAIGIQLLRKIPVLKPGLEQSGMFEHYEQVTKELFEKTNIVNKESQLLMELRDWLLPMLMNGQVTVK</sequence>
<gene>
    <name evidence="5" type="ORF">A142_00850</name>
</gene>
<dbReference type="Pfam" id="PF01420">
    <property type="entry name" value="Methylase_S"/>
    <property type="match status" value="1"/>
</dbReference>
<organism evidence="5 6">
    <name type="scientific">Vibrio splendidus 12E03</name>
    <dbReference type="NCBI Taxonomy" id="1191305"/>
    <lineage>
        <taxon>Bacteria</taxon>
        <taxon>Pseudomonadati</taxon>
        <taxon>Pseudomonadota</taxon>
        <taxon>Gammaproteobacteria</taxon>
        <taxon>Vibrionales</taxon>
        <taxon>Vibrionaceae</taxon>
        <taxon>Vibrio</taxon>
    </lineage>
</organism>
<dbReference type="GO" id="GO:0009307">
    <property type="term" value="P:DNA restriction-modification system"/>
    <property type="evidence" value="ECO:0007669"/>
    <property type="project" value="UniProtKB-KW"/>
</dbReference>
<name>A0A1E5FS48_VIBSP</name>
<evidence type="ECO:0000259" key="4">
    <source>
        <dbReference type="Pfam" id="PF01420"/>
    </source>
</evidence>
<dbReference type="RefSeq" id="WP_019823978.1">
    <property type="nucleotide sequence ID" value="NZ_AJZD02000174.1"/>
</dbReference>
<dbReference type="OrthoDB" id="9798929at2"/>
<dbReference type="GO" id="GO:0003677">
    <property type="term" value="F:DNA binding"/>
    <property type="evidence" value="ECO:0007669"/>
    <property type="project" value="UniProtKB-KW"/>
</dbReference>
<feature type="domain" description="Type I restriction modification DNA specificity" evidence="4">
    <location>
        <begin position="13"/>
        <end position="151"/>
    </location>
</feature>
<comment type="similarity">
    <text evidence="1">Belongs to the type-I restriction system S methylase family.</text>
</comment>
<reference evidence="5 6" key="1">
    <citation type="journal article" date="2012" name="Science">
        <title>Ecological populations of bacteria act as socially cohesive units of antibiotic production and resistance.</title>
        <authorList>
            <person name="Cordero O.X."/>
            <person name="Wildschutte H."/>
            <person name="Kirkup B."/>
            <person name="Proehl S."/>
            <person name="Ngo L."/>
            <person name="Hussain F."/>
            <person name="Le Roux F."/>
            <person name="Mincer T."/>
            <person name="Polz M.F."/>
        </authorList>
    </citation>
    <scope>NUCLEOTIDE SEQUENCE [LARGE SCALE GENOMIC DNA]</scope>
    <source>
        <strain evidence="5 6">12E03</strain>
    </source>
</reference>
<dbReference type="EMBL" id="AJZD02000174">
    <property type="protein sequence ID" value="OEF93165.1"/>
    <property type="molecule type" value="Genomic_DNA"/>
</dbReference>
<comment type="caution">
    <text evidence="5">The sequence shown here is derived from an EMBL/GenBank/DDBJ whole genome shotgun (WGS) entry which is preliminary data.</text>
</comment>
<evidence type="ECO:0000313" key="5">
    <source>
        <dbReference type="EMBL" id="OEF93165.1"/>
    </source>
</evidence>
<dbReference type="InterPro" id="IPR044946">
    <property type="entry name" value="Restrct_endonuc_typeI_TRD_sf"/>
</dbReference>
<dbReference type="PANTHER" id="PTHR30408:SF13">
    <property type="entry name" value="TYPE I RESTRICTION ENZYME HINDI SPECIFICITY SUBUNIT"/>
    <property type="match status" value="1"/>
</dbReference>
<dbReference type="Gene3D" id="3.90.220.20">
    <property type="entry name" value="DNA methylase specificity domains"/>
    <property type="match status" value="2"/>
</dbReference>
<evidence type="ECO:0000256" key="3">
    <source>
        <dbReference type="ARBA" id="ARBA00023125"/>
    </source>
</evidence>
<dbReference type="Proteomes" id="UP000094802">
    <property type="component" value="Unassembled WGS sequence"/>
</dbReference>
<dbReference type="PANTHER" id="PTHR30408">
    <property type="entry name" value="TYPE-1 RESTRICTION ENZYME ECOKI SPECIFICITY PROTEIN"/>
    <property type="match status" value="1"/>
</dbReference>
<dbReference type="InterPro" id="IPR000055">
    <property type="entry name" value="Restrct_endonuc_typeI_TRD"/>
</dbReference>
<keyword evidence="2" id="KW-0680">Restriction system</keyword>
<dbReference type="SUPFAM" id="SSF116734">
    <property type="entry name" value="DNA methylase specificity domain"/>
    <property type="match status" value="2"/>
</dbReference>
<evidence type="ECO:0000256" key="2">
    <source>
        <dbReference type="ARBA" id="ARBA00022747"/>
    </source>
</evidence>
<protein>
    <recommendedName>
        <fullName evidence="4">Type I restriction modification DNA specificity domain-containing protein</fullName>
    </recommendedName>
</protein>
<keyword evidence="3" id="KW-0238">DNA-binding</keyword>
<evidence type="ECO:0000256" key="1">
    <source>
        <dbReference type="ARBA" id="ARBA00010923"/>
    </source>
</evidence>
<dbReference type="InterPro" id="IPR052021">
    <property type="entry name" value="Type-I_RS_S_subunit"/>
</dbReference>
<proteinExistence type="inferred from homology"/>
<evidence type="ECO:0000313" key="6">
    <source>
        <dbReference type="Proteomes" id="UP000094802"/>
    </source>
</evidence>
<accession>A0A1E5FS48</accession>
<dbReference type="AlphaFoldDB" id="A0A1E5FS48"/>